<dbReference type="PANTHER" id="PTHR12121:SF37">
    <property type="entry name" value="2',5'-PHOSPHODIESTERASE 12"/>
    <property type="match status" value="1"/>
</dbReference>
<gene>
    <name evidence="3" type="primary">PDE12_2</name>
    <name evidence="3" type="ORF">PHYPSEUDO_004580</name>
</gene>
<protein>
    <submittedName>
        <fullName evidence="3">Endonuclease/Exonuclease/phosphatase</fullName>
    </submittedName>
</protein>
<dbReference type="Pfam" id="PF03372">
    <property type="entry name" value="Exo_endo_phos"/>
    <property type="match status" value="1"/>
</dbReference>
<dbReference type="Proteomes" id="UP000694044">
    <property type="component" value="Unassembled WGS sequence"/>
</dbReference>
<keyword evidence="3" id="KW-0378">Hydrolase</keyword>
<reference evidence="3" key="1">
    <citation type="submission" date="2021-02" db="EMBL/GenBank/DDBJ databases">
        <authorList>
            <person name="Palmer J.M."/>
        </authorList>
    </citation>
    <scope>NUCLEOTIDE SEQUENCE</scope>
    <source>
        <strain evidence="3">SCRP734</strain>
    </source>
</reference>
<dbReference type="GO" id="GO:0004519">
    <property type="term" value="F:endonuclease activity"/>
    <property type="evidence" value="ECO:0007669"/>
    <property type="project" value="UniProtKB-KW"/>
</dbReference>
<evidence type="ECO:0000259" key="2">
    <source>
        <dbReference type="Pfam" id="PF03372"/>
    </source>
</evidence>
<comment type="caution">
    <text evidence="3">The sequence shown here is derived from an EMBL/GenBank/DDBJ whole genome shotgun (WGS) entry which is preliminary data.</text>
</comment>
<keyword evidence="3" id="KW-0255">Endonuclease</keyword>
<dbReference type="EMBL" id="JAGDFM010000020">
    <property type="protein sequence ID" value="KAG7391510.1"/>
    <property type="molecule type" value="Genomic_DNA"/>
</dbReference>
<accession>A0A8T1WHB4</accession>
<dbReference type="AlphaFoldDB" id="A0A8T1WHB4"/>
<dbReference type="InterPro" id="IPR050410">
    <property type="entry name" value="CCR4/nocturin_mRNA_transcr"/>
</dbReference>
<proteinExistence type="predicted"/>
<dbReference type="FunFam" id="3.60.10.10:FF:000111">
    <property type="entry name" value="Endonuclease/Exonuclease/phosphatase family, putative"/>
    <property type="match status" value="1"/>
</dbReference>
<sequence>MAMAMASSSVAHVSFAPGASHLTLQLRLQGDRKSFFRPRAEKLDRVRYRLQLLASASDPKAPKNQQKQQKKRQNGGTAPTVPVKFLDADDQEVDAKTTTVGDALVRTRRLQVGAESFVVLLNQPVVTSLKVLEPMMAGSAANPLPETQFCTADECSWRWFRLEKDDETGDERLGTLVSTERRYTLTEEDLGCRLYVECHAPTMRSEFAEDSKADVVTTPVVPGPSRGVFKERRRMGATSAADKYPDAEEAFRVMSYNVLYDGYATTEHAKKNLFPYVDDSVMKESRRIQLVFQEIEENNSDIVCLQEMGEHVYKRFFEPMLASIGYHGFYSGKTGTTNEGCATFVRTARFEVAEEDTLNLSIAVKNSTNPATQSLLQDFPEIVKGVNRIPSVAQVLVLRSKLDPARRIILSNTHLFYRGDAHMIRLLQGAAVVDHVSQQKAELEFENAAVVMCGDWNAHPRAPLVAFLLDGQIDSSETHWQQVPSFRWNLSRVEESDASGRVEHTTQVRPNRFEHALQLVSACGIPAFTNYVTSFVDTLDYIMVGSKVLQVREVFPFFTEEEVTHEVALPSSTFPSDHVSLVCDLTW</sequence>
<keyword evidence="3" id="KW-0540">Nuclease</keyword>
<evidence type="ECO:0000313" key="4">
    <source>
        <dbReference type="Proteomes" id="UP000694044"/>
    </source>
</evidence>
<dbReference type="GO" id="GO:0005739">
    <property type="term" value="C:mitochondrion"/>
    <property type="evidence" value="ECO:0007669"/>
    <property type="project" value="TreeGrafter"/>
</dbReference>
<feature type="domain" description="Endonuclease/exonuclease/phosphatase" evidence="2">
    <location>
        <begin position="254"/>
        <end position="578"/>
    </location>
</feature>
<evidence type="ECO:0000256" key="1">
    <source>
        <dbReference type="SAM" id="MobiDB-lite"/>
    </source>
</evidence>
<keyword evidence="4" id="KW-1185">Reference proteome</keyword>
<evidence type="ECO:0000313" key="3">
    <source>
        <dbReference type="EMBL" id="KAG7391510.1"/>
    </source>
</evidence>
<dbReference type="GO" id="GO:0000288">
    <property type="term" value="P:nuclear-transcribed mRNA catabolic process, deadenylation-dependent decay"/>
    <property type="evidence" value="ECO:0007669"/>
    <property type="project" value="TreeGrafter"/>
</dbReference>
<organism evidence="3 4">
    <name type="scientific">Phytophthora pseudosyringae</name>
    <dbReference type="NCBI Taxonomy" id="221518"/>
    <lineage>
        <taxon>Eukaryota</taxon>
        <taxon>Sar</taxon>
        <taxon>Stramenopiles</taxon>
        <taxon>Oomycota</taxon>
        <taxon>Peronosporomycetes</taxon>
        <taxon>Peronosporales</taxon>
        <taxon>Peronosporaceae</taxon>
        <taxon>Phytophthora</taxon>
    </lineage>
</organism>
<dbReference type="PANTHER" id="PTHR12121">
    <property type="entry name" value="CARBON CATABOLITE REPRESSOR PROTEIN 4"/>
    <property type="match status" value="1"/>
</dbReference>
<dbReference type="InterPro" id="IPR005135">
    <property type="entry name" value="Endo/exonuclease/phosphatase"/>
</dbReference>
<dbReference type="OrthoDB" id="412787at2759"/>
<name>A0A8T1WHB4_9STRA</name>
<dbReference type="GO" id="GO:0000175">
    <property type="term" value="F:3'-5'-RNA exonuclease activity"/>
    <property type="evidence" value="ECO:0007669"/>
    <property type="project" value="TreeGrafter"/>
</dbReference>
<feature type="region of interest" description="Disordered" evidence="1">
    <location>
        <begin position="54"/>
        <end position="82"/>
    </location>
</feature>